<dbReference type="Gene3D" id="3.20.20.80">
    <property type="entry name" value="Glycosidases"/>
    <property type="match status" value="1"/>
</dbReference>
<dbReference type="PANTHER" id="PTHR23421">
    <property type="entry name" value="BETA-GALACTOSIDASE RELATED"/>
    <property type="match status" value="1"/>
</dbReference>
<accession>A0A402CU60</accession>
<protein>
    <submittedName>
        <fullName evidence="5">Uncharacterized protein</fullName>
    </submittedName>
</protein>
<dbReference type="SUPFAM" id="SSF49785">
    <property type="entry name" value="Galactose-binding domain-like"/>
    <property type="match status" value="2"/>
</dbReference>
<evidence type="ECO:0000256" key="3">
    <source>
        <dbReference type="ARBA" id="ARBA00023295"/>
    </source>
</evidence>
<dbReference type="InterPro" id="IPR018954">
    <property type="entry name" value="Betagal_dom2"/>
</dbReference>
<dbReference type="GO" id="GO:0004553">
    <property type="term" value="F:hydrolase activity, hydrolyzing O-glycosyl compounds"/>
    <property type="evidence" value="ECO:0007669"/>
    <property type="project" value="InterPro"/>
</dbReference>
<dbReference type="Proteomes" id="UP000287394">
    <property type="component" value="Chromosome"/>
</dbReference>
<comment type="similarity">
    <text evidence="1 4">Belongs to the glycosyl hydrolase 35 family.</text>
</comment>
<dbReference type="RefSeq" id="WP_119320916.1">
    <property type="nucleotide sequence ID" value="NZ_AP025739.1"/>
</dbReference>
<dbReference type="InterPro" id="IPR008979">
    <property type="entry name" value="Galactose-bd-like_sf"/>
</dbReference>
<keyword evidence="6" id="KW-1185">Reference proteome</keyword>
<dbReference type="Pfam" id="PF21467">
    <property type="entry name" value="BetaGal_gal-bd"/>
    <property type="match status" value="1"/>
</dbReference>
<keyword evidence="2" id="KW-0378">Hydrolase</keyword>
<evidence type="ECO:0000313" key="5">
    <source>
        <dbReference type="EMBL" id="BDI28860.1"/>
    </source>
</evidence>
<sequence>MSRRSILFGICLTALASLAPGAHASDFPGHDSNIHPAAPAAKAAIDFDKHGFLIHGKRVFLATGEVQYNKIPRALWRDRLLRVKRAGYNCIQTYAYWNYHEPQEGRFEFTGEKDFGAFLKMVQELGMYAVVRVGPYVCAEWDSGGYPVWLRFKPGLQIRTDEPVYMAAVDHWYDKIFSIVSPLQIHRGGPVVMVQLENEDTRSAGPELNGSYFTHLRDTAVRDGLAVPWFMSGVNHGDDPAGNDPWDSETRTSPWYSSEFWTGWIAFYGVDPGRAHRVERTSWKALAYGAGGYTHYTMVGATNFDYWNDDEQASSYDFGAPVGQEGDFREDYYTAKRAAMFATSFSSILADSRTFPSPPRGAINAAIRVTSREGKSGAVYFLDNHTGGKVSTQISIGSRLVPAAGPVSLASDEILPVVERAALPGGVTLDYAATHILGMQTQGNTTTMVIYGAPGDPGELQLTGAGAHSVKAPKDAGAKVTVNGGSALVQVKYSDTPAEFVVRFGSETYRIVAVTPDMASRTWLLDWGGKPAVVCGPDYAGEVIQGSLYTERNASASGRQANSYLYTETGSRALEQSYSSAATSAKRVPVVGSWMVARGDAEAQPGYDTKTWLASAAPRPMGADGDISAYAWYRTTIHVDKAGDYGLSLSDVGDWVEAFVNGARADASEVRMRVGDAAPRFLKVHLNGGDNSVAFLTAHYGRNKIWGYIGPYDKMDAKGISGAVTLSNTPSDRVSVGQWRYKLDGRGEAGAAEMTASDPSGAGWADTGNNHDVFDGKPGLAWYRAALPNIAGVSRTLHFDAVDDNAFVYLNGKRLKENRSANAPFDVNLDSAWKEGGPNNLAVLVENTNGAGGINGGVSLFAAPTPIGGPIQGWKMRGGIRMPAAAASWKPWTSGDLNAPAFYKTTFQFNPPSGAYVALRVGWDGMSRGSVWLNGHNLGRYPERSPINGIYLPECWLKLGGNTLAVFDEEGHAPAKIQIIEEAAASRDVLLLAPSKFPGVKQASRK</sequence>
<reference evidence="5 6" key="1">
    <citation type="journal article" date="2019" name="Int. J. Syst. Evol. Microbiol.">
        <title>Capsulimonas corticalis gen. nov., sp. nov., an aerobic capsulated bacterium, of a novel bacterial order, Capsulimonadales ord. nov., of the class Armatimonadia of the phylum Armatimonadetes.</title>
        <authorList>
            <person name="Li J."/>
            <person name="Kudo C."/>
            <person name="Tonouchi A."/>
        </authorList>
    </citation>
    <scope>NUCLEOTIDE SEQUENCE [LARGE SCALE GENOMIC DNA]</scope>
    <source>
        <strain evidence="5 6">AX-7</strain>
    </source>
</reference>
<dbReference type="OrthoDB" id="9813184at2"/>
<proteinExistence type="inferred from homology"/>
<dbReference type="Gene3D" id="2.102.20.10">
    <property type="entry name" value="Beta-galactosidase, domain 2"/>
    <property type="match status" value="1"/>
</dbReference>
<dbReference type="InterPro" id="IPR017853">
    <property type="entry name" value="GH"/>
</dbReference>
<evidence type="ECO:0000256" key="1">
    <source>
        <dbReference type="ARBA" id="ARBA00009809"/>
    </source>
</evidence>
<dbReference type="InterPro" id="IPR037110">
    <property type="entry name" value="Betagal_dom2_sf"/>
</dbReference>
<dbReference type="Gene3D" id="2.60.120.260">
    <property type="entry name" value="Galactose-binding domain-like"/>
    <property type="match status" value="3"/>
</dbReference>
<dbReference type="PRINTS" id="PR00742">
    <property type="entry name" value="GLHYDRLASE35"/>
</dbReference>
<dbReference type="SMART" id="SM01029">
    <property type="entry name" value="BetaGal_dom2"/>
    <property type="match status" value="1"/>
</dbReference>
<evidence type="ECO:0000313" key="6">
    <source>
        <dbReference type="Proteomes" id="UP000287394"/>
    </source>
</evidence>
<dbReference type="SUPFAM" id="SSF51011">
    <property type="entry name" value="Glycosyl hydrolase domain"/>
    <property type="match status" value="1"/>
</dbReference>
<dbReference type="InterPro" id="IPR048913">
    <property type="entry name" value="BetaGal_gal-bd"/>
</dbReference>
<name>A0A402CU60_9BACT</name>
<gene>
    <name evidence="5" type="ORF">CCAX7_009110</name>
</gene>
<evidence type="ECO:0000256" key="4">
    <source>
        <dbReference type="RuleBase" id="RU003679"/>
    </source>
</evidence>
<dbReference type="GO" id="GO:0005975">
    <property type="term" value="P:carbohydrate metabolic process"/>
    <property type="evidence" value="ECO:0007669"/>
    <property type="project" value="InterPro"/>
</dbReference>
<dbReference type="KEGG" id="ccot:CCAX7_009110"/>
<dbReference type="InterPro" id="IPR031330">
    <property type="entry name" value="Gly_Hdrlase_35_cat"/>
</dbReference>
<dbReference type="Pfam" id="PF01301">
    <property type="entry name" value="Glyco_hydro_35"/>
    <property type="match status" value="1"/>
</dbReference>
<dbReference type="AlphaFoldDB" id="A0A402CU60"/>
<dbReference type="SUPFAM" id="SSF51445">
    <property type="entry name" value="(Trans)glycosidases"/>
    <property type="match status" value="1"/>
</dbReference>
<keyword evidence="3" id="KW-0326">Glycosidase</keyword>
<evidence type="ECO:0000256" key="2">
    <source>
        <dbReference type="ARBA" id="ARBA00022801"/>
    </source>
</evidence>
<dbReference type="EMBL" id="AP025739">
    <property type="protein sequence ID" value="BDI28860.1"/>
    <property type="molecule type" value="Genomic_DNA"/>
</dbReference>
<dbReference type="InterPro" id="IPR001944">
    <property type="entry name" value="Glycoside_Hdrlase_35"/>
</dbReference>
<organism evidence="5 6">
    <name type="scientific">Capsulimonas corticalis</name>
    <dbReference type="NCBI Taxonomy" id="2219043"/>
    <lineage>
        <taxon>Bacteria</taxon>
        <taxon>Bacillati</taxon>
        <taxon>Armatimonadota</taxon>
        <taxon>Armatimonadia</taxon>
        <taxon>Capsulimonadales</taxon>
        <taxon>Capsulimonadaceae</taxon>
        <taxon>Capsulimonas</taxon>
    </lineage>
</organism>